<feature type="chain" id="PRO_5037173621" evidence="7">
    <location>
        <begin position="18"/>
        <end position="700"/>
    </location>
</feature>
<keyword evidence="9" id="KW-1185">Reference proteome</keyword>
<dbReference type="GO" id="GO:0016811">
    <property type="term" value="F:hydrolase activity, acting on carbon-nitrogen (but not peptide) bonds, in linear amides"/>
    <property type="evidence" value="ECO:0007669"/>
    <property type="project" value="InterPro"/>
</dbReference>
<dbReference type="InterPro" id="IPR023343">
    <property type="entry name" value="Penicillin_amidase_dom1"/>
</dbReference>
<dbReference type="Gene3D" id="2.30.120.10">
    <property type="match status" value="1"/>
</dbReference>
<dbReference type="Gene3D" id="3.60.20.10">
    <property type="entry name" value="Glutamine Phosphoribosylpyrophosphate, subunit 1, domain 1"/>
    <property type="match status" value="1"/>
</dbReference>
<evidence type="ECO:0000313" key="8">
    <source>
        <dbReference type="EMBL" id="MBD2754336.1"/>
    </source>
</evidence>
<evidence type="ECO:0000256" key="1">
    <source>
        <dbReference type="ARBA" id="ARBA00006586"/>
    </source>
</evidence>
<dbReference type="CDD" id="cd01936">
    <property type="entry name" value="Ntn_CA"/>
    <property type="match status" value="1"/>
</dbReference>
<dbReference type="PANTHER" id="PTHR34218:SF3">
    <property type="entry name" value="ACYL-HOMOSERINE LACTONE ACYLASE PVDQ"/>
    <property type="match status" value="1"/>
</dbReference>
<feature type="binding site" evidence="6">
    <location>
        <position position="257"/>
    </location>
    <ligand>
        <name>Ca(2+)</name>
        <dbReference type="ChEBI" id="CHEBI:29108"/>
    </ligand>
</feature>
<dbReference type="RefSeq" id="WP_191039972.1">
    <property type="nucleotide sequence ID" value="NZ_JACXAA010000005.1"/>
</dbReference>
<organism evidence="8 9">
    <name type="scientific">Spirosoma validum</name>
    <dbReference type="NCBI Taxonomy" id="2771355"/>
    <lineage>
        <taxon>Bacteria</taxon>
        <taxon>Pseudomonadati</taxon>
        <taxon>Bacteroidota</taxon>
        <taxon>Cytophagia</taxon>
        <taxon>Cytophagales</taxon>
        <taxon>Cytophagaceae</taxon>
        <taxon>Spirosoma</taxon>
    </lineage>
</organism>
<dbReference type="PIRSF" id="PIRSF001227">
    <property type="entry name" value="Pen_acylase"/>
    <property type="match status" value="1"/>
</dbReference>
<gene>
    <name evidence="8" type="ORF">IC230_15625</name>
</gene>
<keyword evidence="2 7" id="KW-0732">Signal</keyword>
<comment type="cofactor">
    <cofactor evidence="6">
        <name>Ca(2+)</name>
        <dbReference type="ChEBI" id="CHEBI:29108"/>
    </cofactor>
    <text evidence="6">Binds 1 Ca(2+) ion per dimer.</text>
</comment>
<dbReference type="SUPFAM" id="SSF56235">
    <property type="entry name" value="N-terminal nucleophile aminohydrolases (Ntn hydrolases)"/>
    <property type="match status" value="1"/>
</dbReference>
<feature type="active site" description="Nucleophile" evidence="5">
    <location>
        <position position="182"/>
    </location>
</feature>
<evidence type="ECO:0000256" key="4">
    <source>
        <dbReference type="ARBA" id="ARBA00023145"/>
    </source>
</evidence>
<feature type="binding site" evidence="6">
    <location>
        <position position="254"/>
    </location>
    <ligand>
        <name>Ca(2+)</name>
        <dbReference type="ChEBI" id="CHEBI:29108"/>
    </ligand>
</feature>
<evidence type="ECO:0000256" key="6">
    <source>
        <dbReference type="PIRSR" id="PIRSR001227-2"/>
    </source>
</evidence>
<keyword evidence="3" id="KW-0378">Hydrolase</keyword>
<evidence type="ECO:0000256" key="2">
    <source>
        <dbReference type="ARBA" id="ARBA00022729"/>
    </source>
</evidence>
<dbReference type="InterPro" id="IPR043147">
    <property type="entry name" value="Penicillin_amidase_A-knob"/>
</dbReference>
<evidence type="ECO:0000256" key="5">
    <source>
        <dbReference type="PIRSR" id="PIRSR001227-1"/>
    </source>
</evidence>
<dbReference type="InterPro" id="IPR029055">
    <property type="entry name" value="Ntn_hydrolases_N"/>
</dbReference>
<evidence type="ECO:0000256" key="7">
    <source>
        <dbReference type="SAM" id="SignalP"/>
    </source>
</evidence>
<dbReference type="InterPro" id="IPR002692">
    <property type="entry name" value="S45"/>
</dbReference>
<reference evidence="8" key="1">
    <citation type="submission" date="2020-09" db="EMBL/GenBank/DDBJ databases">
        <authorList>
            <person name="Kim M.K."/>
        </authorList>
    </citation>
    <scope>NUCLEOTIDE SEQUENCE</scope>
    <source>
        <strain evidence="8">BT704</strain>
    </source>
</reference>
<comment type="caution">
    <text evidence="8">The sequence shown here is derived from an EMBL/GenBank/DDBJ whole genome shotgun (WGS) entry which is preliminary data.</text>
</comment>
<dbReference type="AlphaFoldDB" id="A0A927B2W3"/>
<dbReference type="InterPro" id="IPR043146">
    <property type="entry name" value="Penicillin_amidase_N_B-knob"/>
</dbReference>
<dbReference type="InterPro" id="IPR014395">
    <property type="entry name" value="Pen/GL7ACA/AHL_acylase"/>
</dbReference>
<keyword evidence="6" id="KW-0479">Metal-binding</keyword>
<keyword evidence="6" id="KW-0106">Calcium</keyword>
<evidence type="ECO:0000256" key="3">
    <source>
        <dbReference type="ARBA" id="ARBA00022801"/>
    </source>
</evidence>
<dbReference type="EMBL" id="JACXAA010000005">
    <property type="protein sequence ID" value="MBD2754336.1"/>
    <property type="molecule type" value="Genomic_DNA"/>
</dbReference>
<protein>
    <submittedName>
        <fullName evidence="8">Acylase</fullName>
    </submittedName>
</protein>
<feature type="signal peptide" evidence="7">
    <location>
        <begin position="1"/>
        <end position="17"/>
    </location>
</feature>
<dbReference type="PANTHER" id="PTHR34218">
    <property type="entry name" value="PEPTIDASE S45 PENICILLIN AMIDASE"/>
    <property type="match status" value="1"/>
</dbReference>
<comment type="similarity">
    <text evidence="1">Belongs to the peptidase S45 family.</text>
</comment>
<evidence type="ECO:0000313" key="9">
    <source>
        <dbReference type="Proteomes" id="UP000653797"/>
    </source>
</evidence>
<name>A0A927B2W3_9BACT</name>
<dbReference type="Gene3D" id="1.10.439.10">
    <property type="entry name" value="Penicillin Amidohydrolase, domain 1"/>
    <property type="match status" value="1"/>
</dbReference>
<dbReference type="GO" id="GO:0017000">
    <property type="term" value="P:antibiotic biosynthetic process"/>
    <property type="evidence" value="ECO:0007669"/>
    <property type="project" value="InterPro"/>
</dbReference>
<dbReference type="GO" id="GO:0046872">
    <property type="term" value="F:metal ion binding"/>
    <property type="evidence" value="ECO:0007669"/>
    <property type="project" value="UniProtKB-KW"/>
</dbReference>
<keyword evidence="4" id="KW-0865">Zymogen</keyword>
<dbReference type="Gene3D" id="1.10.1400.10">
    <property type="match status" value="1"/>
</dbReference>
<dbReference type="Pfam" id="PF01804">
    <property type="entry name" value="Penicil_amidase"/>
    <property type="match status" value="1"/>
</dbReference>
<dbReference type="Proteomes" id="UP000653797">
    <property type="component" value="Unassembled WGS sequence"/>
</dbReference>
<accession>A0A927B2W3</accession>
<proteinExistence type="inferred from homology"/>
<sequence length="700" mass="77508">MKFLTICLFLIQLIASAQSTTRERLKASQSVPSTVDILWDSAGVPHIYGQTLEAMYYGFGYAQMQNHANLLLQLYGQARGRAAEYWGPHYLDSDKIVTLFGVPGQAQKQYTQQPADYKLFLDSFVSGLNAYAKAHPEAIGAEFNQVLPITPQDVLAHISRVICLEFTGGSEAGAARVMPPGSNAYAIAPTRSASKKALLMANPHLPWEGFFLFFEAHLNGPDFMAYGASLVGQPVLNIAFNQHLGWTHTVNTIDAADRYALTVQDGGYVLDGVKQAFETKAVTLQVRQPDGQLKPQQLTYRYTRHGPVMETKDGKTYAFRFAGLTNPAIAAQHHAMAKAKNLAEFETALQRMQLPMFNVIYADGAGNILYLFNGNVPIRSEGDWAFWQGAIDGSSAKYIWTQTHPYRDLPRVLNPPSGFVQNANDAPWSCTYPAVLNPKTFPGYMSPAGTSLRLRPQRSINLVKDDPSISFEELAGYKLNTGLEAADRFLDDLLAAVEHDPDTLTQQAASLLKAWDKSTNRDSKGAVLFTAWFDQFNPGMVAVGWDPQRPVSTPDGLKDPKKAVELLRSAAVQVHQRYGRLDITWGEVNRFGPVGHDYPANGGSEQYGIYRTIYFAPDPKQPQRNQAVAGDTYVAVTEFGEKVRAQVSLSYGNASQPGHKHNGDNWKRMSDKQLREALLDKPAILRQLEKKETLPFTPKP</sequence>